<proteinExistence type="inferred from homology"/>
<dbReference type="AlphaFoldDB" id="A0A0D6B4Q1"/>
<gene>
    <name evidence="5" type="ORF">NHU_02642</name>
</gene>
<dbReference type="EMBL" id="AP014800">
    <property type="protein sequence ID" value="BAQ69790.1"/>
    <property type="molecule type" value="Genomic_DNA"/>
</dbReference>
<dbReference type="SFLD" id="SFLDS00003">
    <property type="entry name" value="Haloacid_Dehalogenase"/>
    <property type="match status" value="1"/>
</dbReference>
<dbReference type="EC" id="3.1.3.18" evidence="4"/>
<dbReference type="InterPro" id="IPR036412">
    <property type="entry name" value="HAD-like_sf"/>
</dbReference>
<dbReference type="KEGG" id="rsu:NHU_02642"/>
<organism evidence="5 6">
    <name type="scientific">Rhodovulum sulfidophilum</name>
    <name type="common">Rhodobacter sulfidophilus</name>
    <dbReference type="NCBI Taxonomy" id="35806"/>
    <lineage>
        <taxon>Bacteria</taxon>
        <taxon>Pseudomonadati</taxon>
        <taxon>Pseudomonadota</taxon>
        <taxon>Alphaproteobacteria</taxon>
        <taxon>Rhodobacterales</taxon>
        <taxon>Paracoccaceae</taxon>
        <taxon>Rhodovulum</taxon>
    </lineage>
</organism>
<dbReference type="Proteomes" id="UP000064912">
    <property type="component" value="Chromosome"/>
</dbReference>
<comment type="catalytic activity">
    <reaction evidence="1">
        <text>2-phosphoglycolate + H2O = glycolate + phosphate</text>
        <dbReference type="Rhea" id="RHEA:14369"/>
        <dbReference type="ChEBI" id="CHEBI:15377"/>
        <dbReference type="ChEBI" id="CHEBI:29805"/>
        <dbReference type="ChEBI" id="CHEBI:43474"/>
        <dbReference type="ChEBI" id="CHEBI:58033"/>
        <dbReference type="EC" id="3.1.3.18"/>
    </reaction>
</comment>
<dbReference type="Pfam" id="PF00702">
    <property type="entry name" value="Hydrolase"/>
    <property type="match status" value="1"/>
</dbReference>
<dbReference type="GO" id="GO:0006281">
    <property type="term" value="P:DNA repair"/>
    <property type="evidence" value="ECO:0007669"/>
    <property type="project" value="TreeGrafter"/>
</dbReference>
<dbReference type="PRINTS" id="PR00413">
    <property type="entry name" value="HADHALOGNASE"/>
</dbReference>
<comment type="pathway">
    <text evidence="2">Organic acid metabolism; glycolate biosynthesis; glycolate from 2-phosphoglycolate: step 1/1.</text>
</comment>
<reference evidence="5 6" key="1">
    <citation type="submission" date="2015-02" db="EMBL/GenBank/DDBJ databases">
        <title>Genome sequene of Rhodovulum sulfidophilum DSM 2351.</title>
        <authorList>
            <person name="Nagao N."/>
        </authorList>
    </citation>
    <scope>NUCLEOTIDE SEQUENCE [LARGE SCALE GENOMIC DNA]</scope>
    <source>
        <strain evidence="5 6">DSM 2351</strain>
    </source>
</reference>
<evidence type="ECO:0000256" key="3">
    <source>
        <dbReference type="ARBA" id="ARBA00006171"/>
    </source>
</evidence>
<evidence type="ECO:0000313" key="5">
    <source>
        <dbReference type="EMBL" id="BAQ69790.1"/>
    </source>
</evidence>
<dbReference type="GeneID" id="93539458"/>
<evidence type="ECO:0000256" key="1">
    <source>
        <dbReference type="ARBA" id="ARBA00000830"/>
    </source>
</evidence>
<keyword evidence="5" id="KW-0378">Hydrolase</keyword>
<sequence length="236" mass="24045">MTRISAILFDKDGTLFDFQRSWAGWALDLLTELAQGNPARRAALASALGFDLCAARFRPDSPVVAGTTDDVVRRLLPHLPEWRAEALARHLTEASVAAPMVPAVALGPLLEGLAARGLVLGVATNDAEAPALAQLEAAGVRGAFDFIAGFDSGHGAKPGPGQVLAFAAATGRSPDEVLMVGDSRFDLAAGRAAGAATAGVLTGTARAEDLSDLAGVVLPDVGALPDYLDGIAAGRG</sequence>
<dbReference type="Gene3D" id="1.10.150.240">
    <property type="entry name" value="Putative phosphatase, domain 2"/>
    <property type="match status" value="1"/>
</dbReference>
<dbReference type="InterPro" id="IPR023198">
    <property type="entry name" value="PGP-like_dom2"/>
</dbReference>
<dbReference type="SFLD" id="SFLDG01129">
    <property type="entry name" value="C1.5:_HAD__Beta-PGM__Phosphata"/>
    <property type="match status" value="1"/>
</dbReference>
<comment type="similarity">
    <text evidence="3">Belongs to the HAD-like hydrolase superfamily. CbbY/CbbZ/Gph/YieH family.</text>
</comment>
<dbReference type="InterPro" id="IPR050155">
    <property type="entry name" value="HAD-like_hydrolase_sf"/>
</dbReference>
<dbReference type="eggNOG" id="COG0546">
    <property type="taxonomic scope" value="Bacteria"/>
</dbReference>
<evidence type="ECO:0000256" key="2">
    <source>
        <dbReference type="ARBA" id="ARBA00004818"/>
    </source>
</evidence>
<dbReference type="GO" id="GO:0005829">
    <property type="term" value="C:cytosol"/>
    <property type="evidence" value="ECO:0007669"/>
    <property type="project" value="TreeGrafter"/>
</dbReference>
<dbReference type="SUPFAM" id="SSF56784">
    <property type="entry name" value="HAD-like"/>
    <property type="match status" value="1"/>
</dbReference>
<dbReference type="Gene3D" id="3.40.50.1000">
    <property type="entry name" value="HAD superfamily/HAD-like"/>
    <property type="match status" value="1"/>
</dbReference>
<dbReference type="InterPro" id="IPR006439">
    <property type="entry name" value="HAD-SF_hydro_IA"/>
</dbReference>
<dbReference type="PATRIC" id="fig|35806.4.peg.2720"/>
<name>A0A0D6B4Q1_RHOSU</name>
<dbReference type="InterPro" id="IPR023214">
    <property type="entry name" value="HAD_sf"/>
</dbReference>
<evidence type="ECO:0000313" key="6">
    <source>
        <dbReference type="Proteomes" id="UP000064912"/>
    </source>
</evidence>
<dbReference type="PANTHER" id="PTHR43434:SF1">
    <property type="entry name" value="PHOSPHOGLYCOLATE PHOSPHATASE"/>
    <property type="match status" value="1"/>
</dbReference>
<protein>
    <recommendedName>
        <fullName evidence="4">phosphoglycolate phosphatase</fullName>
        <ecNumber evidence="4">3.1.3.18</ecNumber>
    </recommendedName>
</protein>
<accession>A0A0D6B4Q1</accession>
<dbReference type="GO" id="GO:0008967">
    <property type="term" value="F:phosphoglycolate phosphatase activity"/>
    <property type="evidence" value="ECO:0007669"/>
    <property type="project" value="UniProtKB-EC"/>
</dbReference>
<dbReference type="RefSeq" id="WP_042460896.1">
    <property type="nucleotide sequence ID" value="NZ_CP015421.1"/>
</dbReference>
<dbReference type="PANTHER" id="PTHR43434">
    <property type="entry name" value="PHOSPHOGLYCOLATE PHOSPHATASE"/>
    <property type="match status" value="1"/>
</dbReference>
<evidence type="ECO:0000256" key="4">
    <source>
        <dbReference type="ARBA" id="ARBA00013078"/>
    </source>
</evidence>